<evidence type="ECO:0000256" key="1">
    <source>
        <dbReference type="SAM" id="MobiDB-lite"/>
    </source>
</evidence>
<name>A0ABV7D940_9PROT</name>
<feature type="region of interest" description="Disordered" evidence="1">
    <location>
        <begin position="144"/>
        <end position="196"/>
    </location>
</feature>
<evidence type="ECO:0000313" key="2">
    <source>
        <dbReference type="EMBL" id="MFC3053702.1"/>
    </source>
</evidence>
<dbReference type="EMBL" id="JBHRSL010000028">
    <property type="protein sequence ID" value="MFC3053702.1"/>
    <property type="molecule type" value="Genomic_DNA"/>
</dbReference>
<proteinExistence type="predicted"/>
<organism evidence="2 3">
    <name type="scientific">Kordiimonas pumila</name>
    <dbReference type="NCBI Taxonomy" id="2161677"/>
    <lineage>
        <taxon>Bacteria</taxon>
        <taxon>Pseudomonadati</taxon>
        <taxon>Pseudomonadota</taxon>
        <taxon>Alphaproteobacteria</taxon>
        <taxon>Kordiimonadales</taxon>
        <taxon>Kordiimonadaceae</taxon>
        <taxon>Kordiimonas</taxon>
    </lineage>
</organism>
<gene>
    <name evidence="2" type="ORF">ACFOKA_17520</name>
</gene>
<feature type="compositionally biased region" description="Pro residues" evidence="1">
    <location>
        <begin position="178"/>
        <end position="188"/>
    </location>
</feature>
<protein>
    <submittedName>
        <fullName evidence="2">Periplasmic heavy metal sensor</fullName>
    </submittedName>
</protein>
<reference evidence="3" key="1">
    <citation type="journal article" date="2019" name="Int. J. Syst. Evol. Microbiol.">
        <title>The Global Catalogue of Microorganisms (GCM) 10K type strain sequencing project: providing services to taxonomists for standard genome sequencing and annotation.</title>
        <authorList>
            <consortium name="The Broad Institute Genomics Platform"/>
            <consortium name="The Broad Institute Genome Sequencing Center for Infectious Disease"/>
            <person name="Wu L."/>
            <person name="Ma J."/>
        </authorList>
    </citation>
    <scope>NUCLEOTIDE SEQUENCE [LARGE SCALE GENOMIC DNA]</scope>
    <source>
        <strain evidence="3">KCTC 62164</strain>
    </source>
</reference>
<comment type="caution">
    <text evidence="2">The sequence shown here is derived from an EMBL/GenBank/DDBJ whole genome shotgun (WGS) entry which is preliminary data.</text>
</comment>
<dbReference type="Proteomes" id="UP001595444">
    <property type="component" value="Unassembled WGS sequence"/>
</dbReference>
<keyword evidence="3" id="KW-1185">Reference proteome</keyword>
<feature type="compositionally biased region" description="Basic and acidic residues" evidence="1">
    <location>
        <begin position="144"/>
        <end position="170"/>
    </location>
</feature>
<dbReference type="Pfam" id="PF13801">
    <property type="entry name" value="Metal_resist"/>
    <property type="match status" value="1"/>
</dbReference>
<dbReference type="RefSeq" id="WP_194214476.1">
    <property type="nucleotide sequence ID" value="NZ_CP061205.1"/>
</dbReference>
<accession>A0ABV7D940</accession>
<sequence>MDKKVKWILLALGASLLANIFLGGIFLGHEFRKPPSPHREPPMDFNLKRFSENLTKEERQKVRILMKSQRQALSEGYRALRDTERKISELIMAESVDKKALKEAFDQHGQQVQKLHQPLQDVLFEMVVEMDHATRQKMGADMFDRRRKDKDADAMRKKIERKWGEKRHCPPPEGMEDMPPPDMPPPPNGVGSPDQP</sequence>
<dbReference type="InterPro" id="IPR025961">
    <property type="entry name" value="Metal_resist"/>
</dbReference>
<evidence type="ECO:0000313" key="3">
    <source>
        <dbReference type="Proteomes" id="UP001595444"/>
    </source>
</evidence>